<keyword evidence="2" id="KW-1185">Reference proteome</keyword>
<reference evidence="1 2" key="2">
    <citation type="journal article" date="2022" name="Mol. Ecol. Resour.">
        <title>The genomes of chicory, endive, great burdock and yacon provide insights into Asteraceae paleo-polyploidization history and plant inulin production.</title>
        <authorList>
            <person name="Fan W."/>
            <person name="Wang S."/>
            <person name="Wang H."/>
            <person name="Wang A."/>
            <person name="Jiang F."/>
            <person name="Liu H."/>
            <person name="Zhao H."/>
            <person name="Xu D."/>
            <person name="Zhang Y."/>
        </authorList>
    </citation>
    <scope>NUCLEOTIDE SEQUENCE [LARGE SCALE GENOMIC DNA]</scope>
    <source>
        <strain evidence="2">cv. Yunnan</strain>
        <tissue evidence="1">Leaves</tissue>
    </source>
</reference>
<dbReference type="Proteomes" id="UP001056120">
    <property type="component" value="Linkage Group LG01"/>
</dbReference>
<accession>A0ACB9KAG8</accession>
<dbReference type="EMBL" id="CM042018">
    <property type="protein sequence ID" value="KAI3829210.1"/>
    <property type="molecule type" value="Genomic_DNA"/>
</dbReference>
<protein>
    <submittedName>
        <fullName evidence="1">Uncharacterized protein</fullName>
    </submittedName>
</protein>
<reference evidence="2" key="1">
    <citation type="journal article" date="2022" name="Mol. Ecol. Resour.">
        <title>The genomes of chicory, endive, great burdock and yacon provide insights into Asteraceae palaeo-polyploidization history and plant inulin production.</title>
        <authorList>
            <person name="Fan W."/>
            <person name="Wang S."/>
            <person name="Wang H."/>
            <person name="Wang A."/>
            <person name="Jiang F."/>
            <person name="Liu H."/>
            <person name="Zhao H."/>
            <person name="Xu D."/>
            <person name="Zhang Y."/>
        </authorList>
    </citation>
    <scope>NUCLEOTIDE SEQUENCE [LARGE SCALE GENOMIC DNA]</scope>
    <source>
        <strain evidence="2">cv. Yunnan</strain>
    </source>
</reference>
<name>A0ACB9KAG8_9ASTR</name>
<proteinExistence type="predicted"/>
<evidence type="ECO:0000313" key="1">
    <source>
        <dbReference type="EMBL" id="KAI3829210.1"/>
    </source>
</evidence>
<sequence length="131" mass="14276">MEDEQANQENDQSVRHDTNSHGVLDTGIGQNGIYGSSSQNNNIEDTTLRKRIKRKSNVSSDDCNQDQAVCNQDELSKVAKDMDPLGEDEYQFDSQRGGAEEEALGANAGKGNPVSDSISVDLNRSPSRSMI</sequence>
<gene>
    <name evidence="1" type="ORF">L1987_03327</name>
</gene>
<evidence type="ECO:0000313" key="2">
    <source>
        <dbReference type="Proteomes" id="UP001056120"/>
    </source>
</evidence>
<comment type="caution">
    <text evidence="1">The sequence shown here is derived from an EMBL/GenBank/DDBJ whole genome shotgun (WGS) entry which is preliminary data.</text>
</comment>
<organism evidence="1 2">
    <name type="scientific">Smallanthus sonchifolius</name>
    <dbReference type="NCBI Taxonomy" id="185202"/>
    <lineage>
        <taxon>Eukaryota</taxon>
        <taxon>Viridiplantae</taxon>
        <taxon>Streptophyta</taxon>
        <taxon>Embryophyta</taxon>
        <taxon>Tracheophyta</taxon>
        <taxon>Spermatophyta</taxon>
        <taxon>Magnoliopsida</taxon>
        <taxon>eudicotyledons</taxon>
        <taxon>Gunneridae</taxon>
        <taxon>Pentapetalae</taxon>
        <taxon>asterids</taxon>
        <taxon>campanulids</taxon>
        <taxon>Asterales</taxon>
        <taxon>Asteraceae</taxon>
        <taxon>Asteroideae</taxon>
        <taxon>Heliantheae alliance</taxon>
        <taxon>Millerieae</taxon>
        <taxon>Smallanthus</taxon>
    </lineage>
</organism>